<organism evidence="1 2">
    <name type="scientific">Scytonema tolypothrichoides VB-61278_2</name>
    <dbReference type="NCBI Taxonomy" id="3232314"/>
    <lineage>
        <taxon>Bacteria</taxon>
        <taxon>Bacillati</taxon>
        <taxon>Cyanobacteriota</taxon>
        <taxon>Cyanophyceae</taxon>
        <taxon>Nostocales</taxon>
        <taxon>Scytonemataceae</taxon>
        <taxon>Scytonema</taxon>
    </lineage>
</organism>
<evidence type="ECO:0008006" key="3">
    <source>
        <dbReference type="Google" id="ProtNLM"/>
    </source>
</evidence>
<accession>A0ABW8WF17</accession>
<dbReference type="EMBL" id="JBFQGM010000001">
    <property type="protein sequence ID" value="MFL9459587.1"/>
    <property type="molecule type" value="Genomic_DNA"/>
</dbReference>
<comment type="caution">
    <text evidence="1">The sequence shown here is derived from an EMBL/GenBank/DDBJ whole genome shotgun (WGS) entry which is preliminary data.</text>
</comment>
<reference evidence="1 2" key="1">
    <citation type="submission" date="2024-07" db="EMBL/GenBank/DDBJ databases">
        <authorList>
            <person name="Tripathy S."/>
        </authorList>
    </citation>
    <scope>NUCLEOTIDE SEQUENCE [LARGE SCALE GENOMIC DNA]</scope>
    <source>
        <strain evidence="1 2">VB-61278_2</strain>
    </source>
</reference>
<name>A0ABW8WF17_9CYAN</name>
<proteinExistence type="predicted"/>
<evidence type="ECO:0000313" key="2">
    <source>
        <dbReference type="Proteomes" id="UP001628874"/>
    </source>
</evidence>
<evidence type="ECO:0000313" key="1">
    <source>
        <dbReference type="EMBL" id="MFL9459587.1"/>
    </source>
</evidence>
<dbReference type="Proteomes" id="UP001628874">
    <property type="component" value="Unassembled WGS sequence"/>
</dbReference>
<sequence length="41" mass="4805">MQPPLCYLPVELSNAERAIVNHIKRAKLFLVMQQVHHKFFG</sequence>
<keyword evidence="2" id="KW-1185">Reference proteome</keyword>
<protein>
    <recommendedName>
        <fullName evidence="3">Transposase</fullName>
    </recommendedName>
</protein>
<dbReference type="RefSeq" id="WP_272900038.1">
    <property type="nucleotide sequence ID" value="NZ_JBFQGM010000001.1"/>
</dbReference>
<gene>
    <name evidence="1" type="ORF">AB0759_02875</name>
</gene>